<dbReference type="WBParaSite" id="jg13314">
    <property type="protein sequence ID" value="jg13314"/>
    <property type="gene ID" value="jg13314"/>
</dbReference>
<keyword evidence="11" id="KW-1185">Reference proteome</keyword>
<feature type="compositionally biased region" description="Acidic residues" evidence="8">
    <location>
        <begin position="170"/>
        <end position="182"/>
    </location>
</feature>
<dbReference type="InterPro" id="IPR027417">
    <property type="entry name" value="P-loop_NTPase"/>
</dbReference>
<dbReference type="GO" id="GO:0003723">
    <property type="term" value="F:RNA binding"/>
    <property type="evidence" value="ECO:0007669"/>
    <property type="project" value="TreeGrafter"/>
</dbReference>
<dbReference type="Pfam" id="PF00270">
    <property type="entry name" value="DEAD"/>
    <property type="match status" value="1"/>
</dbReference>
<dbReference type="PROSITE" id="PS51194">
    <property type="entry name" value="HELICASE_CTER"/>
    <property type="match status" value="1"/>
</dbReference>
<dbReference type="PANTHER" id="PTHR18934">
    <property type="entry name" value="ATP-DEPENDENT RNA HELICASE"/>
    <property type="match status" value="1"/>
</dbReference>
<dbReference type="GO" id="GO:0000462">
    <property type="term" value="P:maturation of SSU-rRNA from tricistronic rRNA transcript (SSU-rRNA, 5.8S rRNA, LSU-rRNA)"/>
    <property type="evidence" value="ECO:0007669"/>
    <property type="project" value="TreeGrafter"/>
</dbReference>
<accession>A0A915CW82</accession>
<keyword evidence="3" id="KW-0547">Nucleotide-binding</keyword>
<feature type="domain" description="Helicase C-terminal" evidence="10">
    <location>
        <begin position="446"/>
        <end position="691"/>
    </location>
</feature>
<evidence type="ECO:0000256" key="6">
    <source>
        <dbReference type="ARBA" id="ARBA00022840"/>
    </source>
</evidence>
<name>A0A915CW82_9BILA</name>
<feature type="compositionally biased region" description="Basic and acidic residues" evidence="8">
    <location>
        <begin position="146"/>
        <end position="158"/>
    </location>
</feature>
<dbReference type="Gene3D" id="1.20.120.1080">
    <property type="match status" value="1"/>
</dbReference>
<dbReference type="Gene3D" id="3.40.50.300">
    <property type="entry name" value="P-loop containing nucleotide triphosphate hydrolases"/>
    <property type="match status" value="2"/>
</dbReference>
<dbReference type="Pfam" id="PF21010">
    <property type="entry name" value="HA2_C"/>
    <property type="match status" value="1"/>
</dbReference>
<dbReference type="FunFam" id="3.40.50.300:FF:000637">
    <property type="entry name" value="ATP-dependent RNA helicase DHX37/DHR1"/>
    <property type="match status" value="1"/>
</dbReference>
<sequence length="965" mass="108738">MLENLERLRKKKLGKVSKNKQKKLAKMLSYPVIIAKNEILTSASNMSSTAPDGSKVNKKKLENLERLRKKKLGKVSKNKQKKLAKMVERKKVKETRDSLVEKLLQYQLSDSFMQNLVSTAKMQTNPGNITDENKSRAFPKKLRCVSGKEMENSREKRVQANHYDTGSSSSEDEVDPSPEEASEVPISQTENLEVKEEVAEVVSAPHLAKPNISSKVSSSLPANQSQQSQKQQKSAMDSQKFFKALETIKGAHVVVKRKDDIEAQRSKLPIHAEEQPIVEAINESTVVIICGETGSGKTTQVPQFLYEAGYTSNGHIIGVTEPRRMAAISMSERVGQELSNASLASYQIRFEGNRTEDTKILFMTDGVLLKEVQSDPTLSKFSVIVIDEAHERSIYSDVLIGMLSRICVARLKRGFPLKLIIMSATLRLSDFLQKKLAFRQKTSDDYLKAAFLKVCKIHERLPVGGILVFLSGQREVEQLIKWLNSKYSLRSHKRRNDKKSRKQINAVRDTEVNILPDDGYNEDMVIDYEEFGVGDVDARDNLRECDTMRLDVSTKYEERFPPLHCLPLYSLLPSEKQKLIFQPVPEGSRLCVVATNVAETSLTIPNIRYVVDSGKEKRRDFDPITGVSQFNVGWISRASADQRSGRAGRVQAGHTYRLYSSPVYEDFIQFSPPEILCKPIDQLVLHLKSMGFQVMAAEACLIRLEALVKTNQDGEARISKLGQKLAQFPLSPQFAKLLVTSSQQNILPYVVALVSALSVREPLVSVASIHESTAIETQNAMAEVLKQRRAWCNFGEARHLGDLCVLLNVLGAADHEIPTSSSMQSLGLKPKAYWEIRKLRHQLANLLNSSGLLTEELDSKHKLLPPSQDQLRLIREKMTFCLSDQIARRVDHSADSELDVPKGAYKCQKLQEFVFIEQTSMLSKCQPDYVLFHEILQIGQKKCLINVCAVEEEWVPEYAKSRLRC</sequence>
<dbReference type="InterPro" id="IPR001650">
    <property type="entry name" value="Helicase_C-like"/>
</dbReference>
<evidence type="ECO:0000256" key="5">
    <source>
        <dbReference type="ARBA" id="ARBA00022806"/>
    </source>
</evidence>
<dbReference type="Pfam" id="PF07717">
    <property type="entry name" value="OB_NTP_bind"/>
    <property type="match status" value="1"/>
</dbReference>
<evidence type="ECO:0000256" key="2">
    <source>
        <dbReference type="ARBA" id="ARBA00012552"/>
    </source>
</evidence>
<feature type="compositionally biased region" description="Low complexity" evidence="8">
    <location>
        <begin position="224"/>
        <end position="234"/>
    </location>
</feature>
<comment type="catalytic activity">
    <reaction evidence="7">
        <text>ATP + H2O = ADP + phosphate + H(+)</text>
        <dbReference type="Rhea" id="RHEA:13065"/>
        <dbReference type="ChEBI" id="CHEBI:15377"/>
        <dbReference type="ChEBI" id="CHEBI:15378"/>
        <dbReference type="ChEBI" id="CHEBI:30616"/>
        <dbReference type="ChEBI" id="CHEBI:43474"/>
        <dbReference type="ChEBI" id="CHEBI:456216"/>
        <dbReference type="EC" id="3.6.4.13"/>
    </reaction>
</comment>
<dbReference type="SMART" id="SM00490">
    <property type="entry name" value="HELICc"/>
    <property type="match status" value="1"/>
</dbReference>
<dbReference type="PANTHER" id="PTHR18934:SF99">
    <property type="entry name" value="ATP-DEPENDENT RNA HELICASE DHX37-RELATED"/>
    <property type="match status" value="1"/>
</dbReference>
<dbReference type="GO" id="GO:0016787">
    <property type="term" value="F:hydrolase activity"/>
    <property type="evidence" value="ECO:0007669"/>
    <property type="project" value="UniProtKB-KW"/>
</dbReference>
<dbReference type="CDD" id="cd18791">
    <property type="entry name" value="SF2_C_RHA"/>
    <property type="match status" value="1"/>
</dbReference>
<dbReference type="SMART" id="SM00487">
    <property type="entry name" value="DEXDc"/>
    <property type="match status" value="1"/>
</dbReference>
<reference evidence="12" key="1">
    <citation type="submission" date="2022-11" db="UniProtKB">
        <authorList>
            <consortium name="WormBaseParasite"/>
        </authorList>
    </citation>
    <scope>IDENTIFICATION</scope>
</reference>
<dbReference type="AlphaFoldDB" id="A0A915CW82"/>
<keyword evidence="5" id="KW-0347">Helicase</keyword>
<keyword evidence="6" id="KW-0067">ATP-binding</keyword>
<dbReference type="PROSITE" id="PS00690">
    <property type="entry name" value="DEAH_ATP_HELICASE"/>
    <property type="match status" value="1"/>
</dbReference>
<dbReference type="GO" id="GO:0003724">
    <property type="term" value="F:RNA helicase activity"/>
    <property type="evidence" value="ECO:0007669"/>
    <property type="project" value="UniProtKB-EC"/>
</dbReference>
<feature type="region of interest" description="Disordered" evidence="8">
    <location>
        <begin position="123"/>
        <end position="238"/>
    </location>
</feature>
<dbReference type="Pfam" id="PF00271">
    <property type="entry name" value="Helicase_C"/>
    <property type="match status" value="1"/>
</dbReference>
<dbReference type="InterPro" id="IPR014001">
    <property type="entry name" value="Helicase_ATP-bd"/>
</dbReference>
<dbReference type="PROSITE" id="PS51192">
    <property type="entry name" value="HELICASE_ATP_BIND_1"/>
    <property type="match status" value="1"/>
</dbReference>
<feature type="domain" description="Helicase ATP-binding" evidence="9">
    <location>
        <begin position="278"/>
        <end position="444"/>
    </location>
</feature>
<dbReference type="GO" id="GO:0005730">
    <property type="term" value="C:nucleolus"/>
    <property type="evidence" value="ECO:0007669"/>
    <property type="project" value="TreeGrafter"/>
</dbReference>
<proteinExistence type="inferred from homology"/>
<evidence type="ECO:0000259" key="9">
    <source>
        <dbReference type="PROSITE" id="PS51192"/>
    </source>
</evidence>
<dbReference type="InterPro" id="IPR002464">
    <property type="entry name" value="DNA/RNA_helicase_DEAH_CS"/>
</dbReference>
<dbReference type="SMART" id="SM00847">
    <property type="entry name" value="HA2"/>
    <property type="match status" value="1"/>
</dbReference>
<evidence type="ECO:0000256" key="4">
    <source>
        <dbReference type="ARBA" id="ARBA00022801"/>
    </source>
</evidence>
<feature type="compositionally biased region" description="Polar residues" evidence="8">
    <location>
        <begin position="211"/>
        <end position="223"/>
    </location>
</feature>
<dbReference type="InterPro" id="IPR011709">
    <property type="entry name" value="DEAD-box_helicase_OB_fold"/>
</dbReference>
<evidence type="ECO:0000313" key="12">
    <source>
        <dbReference type="WBParaSite" id="jg13314"/>
    </source>
</evidence>
<evidence type="ECO:0000256" key="7">
    <source>
        <dbReference type="ARBA" id="ARBA00047984"/>
    </source>
</evidence>
<evidence type="ECO:0000256" key="1">
    <source>
        <dbReference type="ARBA" id="ARBA00008792"/>
    </source>
</evidence>
<dbReference type="EC" id="3.6.4.13" evidence="2"/>
<organism evidence="11 12">
    <name type="scientific">Ditylenchus dipsaci</name>
    <dbReference type="NCBI Taxonomy" id="166011"/>
    <lineage>
        <taxon>Eukaryota</taxon>
        <taxon>Metazoa</taxon>
        <taxon>Ecdysozoa</taxon>
        <taxon>Nematoda</taxon>
        <taxon>Chromadorea</taxon>
        <taxon>Rhabditida</taxon>
        <taxon>Tylenchina</taxon>
        <taxon>Tylenchomorpha</taxon>
        <taxon>Sphaerularioidea</taxon>
        <taxon>Anguinidae</taxon>
        <taxon>Anguininae</taxon>
        <taxon>Ditylenchus</taxon>
    </lineage>
</organism>
<comment type="similarity">
    <text evidence="1">Belongs to the DEAD box helicase family. DEAH subfamily.</text>
</comment>
<protein>
    <recommendedName>
        <fullName evidence="2">RNA helicase</fullName>
        <ecNumber evidence="2">3.6.4.13</ecNumber>
    </recommendedName>
</protein>
<keyword evidence="4" id="KW-0378">Hydrolase</keyword>
<evidence type="ECO:0000256" key="3">
    <source>
        <dbReference type="ARBA" id="ARBA00022741"/>
    </source>
</evidence>
<evidence type="ECO:0000256" key="8">
    <source>
        <dbReference type="SAM" id="MobiDB-lite"/>
    </source>
</evidence>
<evidence type="ECO:0000313" key="11">
    <source>
        <dbReference type="Proteomes" id="UP000887574"/>
    </source>
</evidence>
<dbReference type="InterPro" id="IPR007502">
    <property type="entry name" value="Helicase-assoc_dom"/>
</dbReference>
<dbReference type="InterPro" id="IPR011545">
    <property type="entry name" value="DEAD/DEAH_box_helicase_dom"/>
</dbReference>
<evidence type="ECO:0000259" key="10">
    <source>
        <dbReference type="PROSITE" id="PS51194"/>
    </source>
</evidence>
<dbReference type="SUPFAM" id="SSF52540">
    <property type="entry name" value="P-loop containing nucleoside triphosphate hydrolases"/>
    <property type="match status" value="1"/>
</dbReference>
<dbReference type="Proteomes" id="UP000887574">
    <property type="component" value="Unplaced"/>
</dbReference>
<dbReference type="GO" id="GO:0005524">
    <property type="term" value="F:ATP binding"/>
    <property type="evidence" value="ECO:0007669"/>
    <property type="project" value="UniProtKB-KW"/>
</dbReference>